<gene>
    <name evidence="9" type="ordered locus">Bcen_2142</name>
</gene>
<evidence type="ECO:0000256" key="2">
    <source>
        <dbReference type="ARBA" id="ARBA00022670"/>
    </source>
</evidence>
<keyword evidence="2" id="KW-0645">Protease</keyword>
<keyword evidence="4" id="KW-0378">Hydrolase</keyword>
<dbReference type="PANTHER" id="PTHR22726:SF8">
    <property type="entry name" value="METALLOPROTEASE YCAL"/>
    <property type="match status" value="1"/>
</dbReference>
<feature type="compositionally biased region" description="Basic and acidic residues" evidence="7">
    <location>
        <begin position="78"/>
        <end position="95"/>
    </location>
</feature>
<reference evidence="9" key="1">
    <citation type="submission" date="2006-05" db="EMBL/GenBank/DDBJ databases">
        <title>Complete sequence of chromosome 1 of Burkholderia cenocepacia AU 1054.</title>
        <authorList>
            <consortium name="US DOE Joint Genome Institute"/>
            <person name="Copeland A."/>
            <person name="Lucas S."/>
            <person name="Lapidus A."/>
            <person name="Barry K."/>
            <person name="Detter J.C."/>
            <person name="Glavina del Rio T."/>
            <person name="Hammon N."/>
            <person name="Israni S."/>
            <person name="Dalin E."/>
            <person name="Tice H."/>
            <person name="Pitluck S."/>
            <person name="Chain P."/>
            <person name="Malfatti S."/>
            <person name="Shin M."/>
            <person name="Vergez L."/>
            <person name="Schmutz J."/>
            <person name="Larimer F."/>
            <person name="Land M."/>
            <person name="Hauser L."/>
            <person name="Kyrpides N."/>
            <person name="Lykidis A."/>
            <person name="LiPuma J.J."/>
            <person name="Konstantinidis K."/>
            <person name="Tiedje J.M."/>
            <person name="Richardson P."/>
        </authorList>
    </citation>
    <scope>NUCLEOTIDE SEQUENCE [LARGE SCALE GENOMIC DNA]</scope>
    <source>
        <strain evidence="9">AU 1054</strain>
    </source>
</reference>
<dbReference type="GO" id="GO:0004222">
    <property type="term" value="F:metalloendopeptidase activity"/>
    <property type="evidence" value="ECO:0007669"/>
    <property type="project" value="InterPro"/>
</dbReference>
<feature type="compositionally biased region" description="Basic and acidic residues" evidence="7">
    <location>
        <begin position="139"/>
        <end position="148"/>
    </location>
</feature>
<organism evidence="9">
    <name type="scientific">Burkholderia orbicola (strain AU 1054)</name>
    <dbReference type="NCBI Taxonomy" id="331271"/>
    <lineage>
        <taxon>Bacteria</taxon>
        <taxon>Pseudomonadati</taxon>
        <taxon>Pseudomonadota</taxon>
        <taxon>Betaproteobacteria</taxon>
        <taxon>Burkholderiales</taxon>
        <taxon>Burkholderiaceae</taxon>
        <taxon>Burkholderia</taxon>
        <taxon>Burkholderia cepacia complex</taxon>
        <taxon>Burkholderia orbicola</taxon>
    </lineage>
</organism>
<evidence type="ECO:0000256" key="5">
    <source>
        <dbReference type="ARBA" id="ARBA00022833"/>
    </source>
</evidence>
<dbReference type="AlphaFoldDB" id="A0A0H2XSL2"/>
<evidence type="ECO:0000256" key="3">
    <source>
        <dbReference type="ARBA" id="ARBA00022723"/>
    </source>
</evidence>
<dbReference type="GO" id="GO:0051603">
    <property type="term" value="P:proteolysis involved in protein catabolic process"/>
    <property type="evidence" value="ECO:0007669"/>
    <property type="project" value="TreeGrafter"/>
</dbReference>
<dbReference type="Pfam" id="PF01435">
    <property type="entry name" value="Peptidase_M48"/>
    <property type="match status" value="1"/>
</dbReference>
<evidence type="ECO:0000256" key="1">
    <source>
        <dbReference type="ARBA" id="ARBA00001947"/>
    </source>
</evidence>
<accession>A0A0H2XSL2</accession>
<proteinExistence type="predicted"/>
<keyword evidence="5" id="KW-0862">Zinc</keyword>
<feature type="compositionally biased region" description="Basic residues" evidence="7">
    <location>
        <begin position="61"/>
        <end position="72"/>
    </location>
</feature>
<dbReference type="PANTHER" id="PTHR22726">
    <property type="entry name" value="METALLOENDOPEPTIDASE OMA1"/>
    <property type="match status" value="1"/>
</dbReference>
<dbReference type="GO" id="GO:0046872">
    <property type="term" value="F:metal ion binding"/>
    <property type="evidence" value="ECO:0007669"/>
    <property type="project" value="UniProtKB-KW"/>
</dbReference>
<comment type="cofactor">
    <cofactor evidence="1">
        <name>Zn(2+)</name>
        <dbReference type="ChEBI" id="CHEBI:29105"/>
    </cofactor>
</comment>
<feature type="compositionally biased region" description="Basic and acidic residues" evidence="7">
    <location>
        <begin position="106"/>
        <end position="120"/>
    </location>
</feature>
<evidence type="ECO:0000313" key="9">
    <source>
        <dbReference type="EMBL" id="ABF77043.1"/>
    </source>
</evidence>
<feature type="region of interest" description="Disordered" evidence="7">
    <location>
        <begin position="32"/>
        <end position="148"/>
    </location>
</feature>
<feature type="domain" description="Peptidase M48" evidence="8">
    <location>
        <begin position="441"/>
        <end position="599"/>
    </location>
</feature>
<name>A0A0H2XSL2_BURO1</name>
<dbReference type="EMBL" id="CP000378">
    <property type="protein sequence ID" value="ABF77043.1"/>
    <property type="molecule type" value="Genomic_DNA"/>
</dbReference>
<evidence type="ECO:0000259" key="8">
    <source>
        <dbReference type="Pfam" id="PF01435"/>
    </source>
</evidence>
<dbReference type="Gene3D" id="3.30.2010.10">
    <property type="entry name" value="Metalloproteases ('zincins'), catalytic domain"/>
    <property type="match status" value="1"/>
</dbReference>
<feature type="compositionally biased region" description="Low complexity" evidence="7">
    <location>
        <begin position="580"/>
        <end position="594"/>
    </location>
</feature>
<evidence type="ECO:0000256" key="6">
    <source>
        <dbReference type="ARBA" id="ARBA00023049"/>
    </source>
</evidence>
<dbReference type="InterPro" id="IPR051156">
    <property type="entry name" value="Mito/Outer_Membr_Metalloprot"/>
</dbReference>
<evidence type="ECO:0000256" key="7">
    <source>
        <dbReference type="SAM" id="MobiDB-lite"/>
    </source>
</evidence>
<keyword evidence="3" id="KW-0479">Metal-binding</keyword>
<dbReference type="InterPro" id="IPR001915">
    <property type="entry name" value="Peptidase_M48"/>
</dbReference>
<sequence length="604" mass="65047">MPAFVGESYTFVRISVFVIGCSHVQAARVVHPSRPDSELQPGRQGRHDRAQCPCAVEPGVGRRRRQHRRQRRTAAGDGRARSRPARDRAAGESRQGRRGARGARRGGRERLHARTDDGFRRPASGRPDSRLHGGIAGRARRDGARRAEVRRERAAVARAGAPVVERVGRPRDAVGRDRRFAVRFSRLSGRAADGDHAAPAVDARLRLRSRSGRAAVLGRCAPDPHRRAGALFRPARRRCVALSLRPRQRTARVDAPAPVHRLRDAAADAGRTPPDASPRPDGLSDGPPAFLPGRRAGRGDCPAFRRQSGAGSPRHVNPLSNERVIRCKHLVIFCRIMQNRRSQIQLSRDSGMQLKKAVAACGVAFLLSACGGVQSLDANSLTSAGTNLYKAATLSDSDIAALSNESCKSSDAESKIAPANSAYAKRLTKVMKGFGDMTLNGQKINYKVYVTKDVNAWAMGNGCVRVYSGLMDMMNDDELRGVIGHEMGHVALGHSKKAMQTAYAVSAARSAAGAASPGVAALSSSQLGDITEKFINAQFSQSQESAADDYSFDLMKQKGMSQKGLVTGFQKLAQMDGGQSSMMSSHPSSASRAQHIQDRIAKGS</sequence>
<feature type="region of interest" description="Disordered" evidence="7">
    <location>
        <begin position="265"/>
        <end position="317"/>
    </location>
</feature>
<feature type="region of interest" description="Disordered" evidence="7">
    <location>
        <begin position="576"/>
        <end position="604"/>
    </location>
</feature>
<dbReference type="GO" id="GO:0016020">
    <property type="term" value="C:membrane"/>
    <property type="evidence" value="ECO:0007669"/>
    <property type="project" value="TreeGrafter"/>
</dbReference>
<evidence type="ECO:0000256" key="4">
    <source>
        <dbReference type="ARBA" id="ARBA00022801"/>
    </source>
</evidence>
<feature type="compositionally biased region" description="Basic residues" evidence="7">
    <location>
        <begin position="96"/>
        <end position="105"/>
    </location>
</feature>
<feature type="compositionally biased region" description="Basic and acidic residues" evidence="7">
    <location>
        <begin position="595"/>
        <end position="604"/>
    </location>
</feature>
<dbReference type="HOGENOM" id="CLU_451778_0_0_4"/>
<keyword evidence="6" id="KW-0482">Metalloprotease</keyword>
<protein>
    <submittedName>
        <fullName evidence="9">Peptidase M48, Ste24p</fullName>
    </submittedName>
</protein>